<gene>
    <name evidence="2" type="ORF">ABHD89_000164</name>
</gene>
<reference evidence="2 3" key="1">
    <citation type="submission" date="2024-05" db="EMBL/GenBank/DDBJ databases">
        <title>Genomic Encyclopedia of Type Strains, Phase IV (KMG-IV): sequencing the most valuable type-strain genomes for metagenomic binning, comparative biology and taxonomic classification.</title>
        <authorList>
            <person name="Goeker M."/>
        </authorList>
    </citation>
    <scope>NUCLEOTIDE SEQUENCE [LARGE SCALE GENOMIC DNA]</scope>
    <source>
        <strain evidence="2 3">DSM 25286</strain>
    </source>
</reference>
<keyword evidence="3" id="KW-1185">Reference proteome</keyword>
<protein>
    <submittedName>
        <fullName evidence="2">Uncharacterized protein</fullName>
    </submittedName>
</protein>
<comment type="caution">
    <text evidence="2">The sequence shown here is derived from an EMBL/GenBank/DDBJ whole genome shotgun (WGS) entry which is preliminary data.</text>
</comment>
<organism evidence="2 3">
    <name type="scientific">Salinicoccus halitifaciens</name>
    <dbReference type="NCBI Taxonomy" id="1073415"/>
    <lineage>
        <taxon>Bacteria</taxon>
        <taxon>Bacillati</taxon>
        <taxon>Bacillota</taxon>
        <taxon>Bacilli</taxon>
        <taxon>Bacillales</taxon>
        <taxon>Staphylococcaceae</taxon>
        <taxon>Salinicoccus</taxon>
    </lineage>
</organism>
<feature type="region of interest" description="Disordered" evidence="1">
    <location>
        <begin position="1"/>
        <end position="24"/>
    </location>
</feature>
<evidence type="ECO:0000256" key="1">
    <source>
        <dbReference type="SAM" id="MobiDB-lite"/>
    </source>
</evidence>
<evidence type="ECO:0000313" key="2">
    <source>
        <dbReference type="EMBL" id="MET3109776.1"/>
    </source>
</evidence>
<name>A0ABV2E6L6_9STAP</name>
<dbReference type="EMBL" id="JBDZDV010000001">
    <property type="protein sequence ID" value="MET3109776.1"/>
    <property type="molecule type" value="Genomic_DNA"/>
</dbReference>
<accession>A0ABV2E6L6</accession>
<evidence type="ECO:0000313" key="3">
    <source>
        <dbReference type="Proteomes" id="UP001549019"/>
    </source>
</evidence>
<sequence>MAKKNDSKNKKKKEMKFISTPEYEKQKKEAKLPDEVVSNIAKVISKHY</sequence>
<proteinExistence type="predicted"/>
<dbReference type="RefSeq" id="WP_230820886.1">
    <property type="nucleotide sequence ID" value="NZ_JAJNCU010000001.1"/>
</dbReference>
<dbReference type="Proteomes" id="UP001549019">
    <property type="component" value="Unassembled WGS sequence"/>
</dbReference>